<evidence type="ECO:0000256" key="5">
    <source>
        <dbReference type="ARBA" id="ARBA00022723"/>
    </source>
</evidence>
<dbReference type="InterPro" id="IPR006463">
    <property type="entry name" value="MiaB_methiolase"/>
</dbReference>
<comment type="cofactor">
    <cofactor evidence="9">
        <name>[4Fe-4S] cluster</name>
        <dbReference type="ChEBI" id="CHEBI:49883"/>
    </cofactor>
    <text evidence="9">Binds 2 [4Fe-4S] clusters. One cluster is coordinated with 3 cysteines and an exchangeable S-adenosyl-L-methionine.</text>
</comment>
<feature type="binding site" evidence="9">
    <location>
        <position position="16"/>
    </location>
    <ligand>
        <name>[4Fe-4S] cluster</name>
        <dbReference type="ChEBI" id="CHEBI:49883"/>
        <label>1</label>
    </ligand>
</feature>
<dbReference type="PANTHER" id="PTHR43020">
    <property type="entry name" value="CDK5 REGULATORY SUBUNIT-ASSOCIATED PROTEIN 1"/>
    <property type="match status" value="1"/>
</dbReference>
<dbReference type="InterPro" id="IPR023404">
    <property type="entry name" value="rSAM_horseshoe"/>
</dbReference>
<evidence type="ECO:0000256" key="6">
    <source>
        <dbReference type="ARBA" id="ARBA00023004"/>
    </source>
</evidence>
<evidence type="ECO:0000259" key="11">
    <source>
        <dbReference type="PROSITE" id="PS51449"/>
    </source>
</evidence>
<evidence type="ECO:0000256" key="9">
    <source>
        <dbReference type="HAMAP-Rule" id="MF_01864"/>
    </source>
</evidence>
<evidence type="ECO:0000259" key="12">
    <source>
        <dbReference type="PROSITE" id="PS51918"/>
    </source>
</evidence>
<dbReference type="InterPro" id="IPR058240">
    <property type="entry name" value="rSAM_sf"/>
</dbReference>
<comment type="subcellular location">
    <subcellularLocation>
        <location evidence="9">Cytoplasm</location>
    </subcellularLocation>
</comment>
<dbReference type="NCBIfam" id="TIGR01574">
    <property type="entry name" value="miaB-methiolase"/>
    <property type="match status" value="1"/>
</dbReference>
<dbReference type="SFLD" id="SFLDF00273">
    <property type="entry name" value="(dimethylallyl)adenosine_tRNA"/>
    <property type="match status" value="1"/>
</dbReference>
<dbReference type="SFLD" id="SFLDG01061">
    <property type="entry name" value="methylthiotransferase"/>
    <property type="match status" value="1"/>
</dbReference>
<dbReference type="PANTHER" id="PTHR43020:SF2">
    <property type="entry name" value="MITOCHONDRIAL TRNA METHYLTHIOTRANSFERASE CDK5RAP1"/>
    <property type="match status" value="1"/>
</dbReference>
<dbReference type="PROSITE" id="PS01278">
    <property type="entry name" value="MTTASE_RADICAL"/>
    <property type="match status" value="1"/>
</dbReference>
<accession>A0ABX8Z050</accession>
<dbReference type="InterPro" id="IPR006638">
    <property type="entry name" value="Elp3/MiaA/NifB-like_rSAM"/>
</dbReference>
<dbReference type="Gene3D" id="3.80.30.20">
    <property type="entry name" value="tm_1862 like domain"/>
    <property type="match status" value="1"/>
</dbReference>
<keyword evidence="9" id="KW-0819">tRNA processing</keyword>
<comment type="function">
    <text evidence="1 9">Catalyzes the methylthiolation of N6-(dimethylallyl)adenosine (i(6)A), leading to the formation of 2-methylthio-N6-(dimethylallyl)adenosine (ms(2)i(6)A) at position 37 in tRNAs that read codons beginning with uridine.</text>
</comment>
<comment type="subunit">
    <text evidence="9">Monomer.</text>
</comment>
<dbReference type="EC" id="2.8.4.3" evidence="8 9"/>
<keyword evidence="4 9" id="KW-0949">S-adenosyl-L-methionine</keyword>
<dbReference type="InterPro" id="IPR002792">
    <property type="entry name" value="TRAM_dom"/>
</dbReference>
<dbReference type="CDD" id="cd01335">
    <property type="entry name" value="Radical_SAM"/>
    <property type="match status" value="1"/>
</dbReference>
<keyword evidence="14" id="KW-1185">Reference proteome</keyword>
<dbReference type="InterPro" id="IPR020612">
    <property type="entry name" value="Methylthiotransferase_CS"/>
</dbReference>
<evidence type="ECO:0000256" key="8">
    <source>
        <dbReference type="ARBA" id="ARBA00033765"/>
    </source>
</evidence>
<feature type="domain" description="Radical SAM core" evidence="12">
    <location>
        <begin position="144"/>
        <end position="375"/>
    </location>
</feature>
<dbReference type="HAMAP" id="MF_01864">
    <property type="entry name" value="tRNA_metthiotr_MiaB"/>
    <property type="match status" value="1"/>
</dbReference>
<name>A0ABX8Z050_9BACT</name>
<dbReference type="SFLD" id="SFLDG01082">
    <property type="entry name" value="B12-binding_domain_containing"/>
    <property type="match status" value="1"/>
</dbReference>
<keyword evidence="2 9" id="KW-0004">4Fe-4S</keyword>
<dbReference type="SMART" id="SM00729">
    <property type="entry name" value="Elp3"/>
    <property type="match status" value="1"/>
</dbReference>
<keyword evidence="3 9" id="KW-0808">Transferase</keyword>
<evidence type="ECO:0000313" key="13">
    <source>
        <dbReference type="EMBL" id="QZA58992.1"/>
    </source>
</evidence>
<evidence type="ECO:0000313" key="14">
    <source>
        <dbReference type="Proteomes" id="UP000822862"/>
    </source>
</evidence>
<dbReference type="PROSITE" id="PS51918">
    <property type="entry name" value="RADICAL_SAM"/>
    <property type="match status" value="1"/>
</dbReference>
<sequence>MRKQQVKTFFVKTYGCQMNELDTEIMVGLLEKRGLKRVLEEDRADLFIANTCSIRDLSERKAFGKIGRMGKNFLERPVIGITGCMAMAKKDSLFRKLPHVDFVLGTNNINDLNEVLDEVLLTGKKTIRTVDQFEENLDYLTAKRDDPIKAFISIIRGCDKFCTYCVVPYTRGQEVSRHPDQIIEECKLLVEKGYKEITLLGQNVNSYGKDKAEWGYLFHDLLYRLDQIQGLQRIRFMTSHPVDITVELMQAIRDLPSVCEFVHFPIQAGSNRILKKMHRIYTLETYLEKVALLKKIVPNVSLGTDIIVGFPTETEQEFQQTYDILKKIRYSVAFIFSYSARKGTPAFRWKDDIPEEVKQERLQRLLQLHEQICAEQRQELLGSYMEVLVEKPTKDKCLKGRSRCWKSVVFTGNASLVGSLQTVKITGFSNQTLLGELSSSFKCF</sequence>
<dbReference type="Pfam" id="PF00919">
    <property type="entry name" value="UPF0004"/>
    <property type="match status" value="1"/>
</dbReference>
<keyword evidence="9" id="KW-0963">Cytoplasm</keyword>
<dbReference type="PROSITE" id="PS50926">
    <property type="entry name" value="TRAM"/>
    <property type="match status" value="1"/>
</dbReference>
<dbReference type="InterPro" id="IPR038135">
    <property type="entry name" value="Methylthiotransferase_N_sf"/>
</dbReference>
<dbReference type="Gene3D" id="3.40.50.12160">
    <property type="entry name" value="Methylthiotransferase, N-terminal domain"/>
    <property type="match status" value="1"/>
</dbReference>
<reference evidence="13 14" key="2">
    <citation type="submission" date="2021-05" db="EMBL/GenBank/DDBJ databases">
        <title>Ecology and evolution of chlamydial symbionts of arthropods.</title>
        <authorList>
            <person name="Halter T."/>
            <person name="Sixt B.S."/>
            <person name="Toenshoff E.R."/>
            <person name="Koestlbacher S."/>
            <person name="Schulz F."/>
            <person name="Kostanjsek R."/>
            <person name="Collingro A."/>
            <person name="Hendrickx F."/>
            <person name="Horn M."/>
        </authorList>
    </citation>
    <scope>NUCLEOTIDE SEQUENCE [LARGE SCALE GENOMIC DNA]</scope>
    <source>
        <strain evidence="13 14">15C</strain>
    </source>
</reference>
<comment type="catalytic activity">
    <reaction evidence="9">
        <text>N(6)-dimethylallyladenosine(37) in tRNA + (sulfur carrier)-SH + AH2 + 2 S-adenosyl-L-methionine = 2-methylsulfanyl-N(6)-dimethylallyladenosine(37) in tRNA + (sulfur carrier)-H + 5'-deoxyadenosine + L-methionine + A + S-adenosyl-L-homocysteine + 2 H(+)</text>
        <dbReference type="Rhea" id="RHEA:37067"/>
        <dbReference type="Rhea" id="RHEA-COMP:10375"/>
        <dbReference type="Rhea" id="RHEA-COMP:10376"/>
        <dbReference type="Rhea" id="RHEA-COMP:14737"/>
        <dbReference type="Rhea" id="RHEA-COMP:14739"/>
        <dbReference type="ChEBI" id="CHEBI:13193"/>
        <dbReference type="ChEBI" id="CHEBI:15378"/>
        <dbReference type="ChEBI" id="CHEBI:17319"/>
        <dbReference type="ChEBI" id="CHEBI:17499"/>
        <dbReference type="ChEBI" id="CHEBI:29917"/>
        <dbReference type="ChEBI" id="CHEBI:57844"/>
        <dbReference type="ChEBI" id="CHEBI:57856"/>
        <dbReference type="ChEBI" id="CHEBI:59789"/>
        <dbReference type="ChEBI" id="CHEBI:64428"/>
        <dbReference type="ChEBI" id="CHEBI:74415"/>
        <dbReference type="ChEBI" id="CHEBI:74417"/>
        <dbReference type="EC" id="2.8.4.3"/>
    </reaction>
</comment>
<feature type="domain" description="MTTase N-terminal" evidence="11">
    <location>
        <begin position="7"/>
        <end position="121"/>
    </location>
</feature>
<dbReference type="SFLD" id="SFLDS00029">
    <property type="entry name" value="Radical_SAM"/>
    <property type="match status" value="1"/>
</dbReference>
<comment type="similarity">
    <text evidence="9">Belongs to the methylthiotransferase family. MiaB subfamily.</text>
</comment>
<keyword evidence="6 9" id="KW-0408">Iron</keyword>
<feature type="binding site" evidence="9">
    <location>
        <position position="84"/>
    </location>
    <ligand>
        <name>[4Fe-4S] cluster</name>
        <dbReference type="ChEBI" id="CHEBI:49883"/>
        <label>1</label>
    </ligand>
</feature>
<proteinExistence type="inferred from homology"/>
<keyword evidence="5 9" id="KW-0479">Metal-binding</keyword>
<gene>
    <name evidence="9" type="primary">miaB</name>
    <name evidence="13" type="ORF">RHAB15C_0000875</name>
</gene>
<dbReference type="EMBL" id="CP075585">
    <property type="protein sequence ID" value="QZA58992.1"/>
    <property type="molecule type" value="Genomic_DNA"/>
</dbReference>
<organism evidence="13 14">
    <name type="scientific">Candidatus Rhabdochlamydia porcellionis</name>
    <dbReference type="NCBI Taxonomy" id="225148"/>
    <lineage>
        <taxon>Bacteria</taxon>
        <taxon>Pseudomonadati</taxon>
        <taxon>Chlamydiota</taxon>
        <taxon>Chlamydiia</taxon>
        <taxon>Parachlamydiales</taxon>
        <taxon>Candidatus Rhabdochlamydiaceae</taxon>
        <taxon>Candidatus Rhabdochlamydia</taxon>
    </lineage>
</organism>
<feature type="binding site" evidence="9">
    <location>
        <position position="165"/>
    </location>
    <ligand>
        <name>[4Fe-4S] cluster</name>
        <dbReference type="ChEBI" id="CHEBI:49883"/>
        <label>2</label>
        <note>4Fe-4S-S-AdoMet</note>
    </ligand>
</feature>
<dbReference type="Pfam" id="PF04055">
    <property type="entry name" value="Radical_SAM"/>
    <property type="match status" value="1"/>
</dbReference>
<dbReference type="Proteomes" id="UP000822862">
    <property type="component" value="Chromosome"/>
</dbReference>
<dbReference type="InterPro" id="IPR007197">
    <property type="entry name" value="rSAM"/>
</dbReference>
<evidence type="ECO:0000256" key="7">
    <source>
        <dbReference type="ARBA" id="ARBA00023014"/>
    </source>
</evidence>
<feature type="binding site" evidence="9">
    <location>
        <position position="158"/>
    </location>
    <ligand>
        <name>[4Fe-4S] cluster</name>
        <dbReference type="ChEBI" id="CHEBI:49883"/>
        <label>2</label>
        <note>4Fe-4S-S-AdoMet</note>
    </ligand>
</feature>
<dbReference type="NCBIfam" id="TIGR00089">
    <property type="entry name" value="MiaB/RimO family radical SAM methylthiotransferase"/>
    <property type="match status" value="1"/>
</dbReference>
<reference evidence="13 14" key="1">
    <citation type="submission" date="2020-01" db="EMBL/GenBank/DDBJ databases">
        <authorList>
            <person name="Sixt B."/>
            <person name="Schulz F."/>
            <person name="Kostanjsek R."/>
            <person name="Koestlbacher S."/>
            <person name="Collingro A."/>
            <person name="Toenshoff E."/>
            <person name="Horn M."/>
        </authorList>
    </citation>
    <scope>NUCLEOTIDE SEQUENCE [LARGE SCALE GENOMIC DNA]</scope>
    <source>
        <strain evidence="13 14">15C</strain>
    </source>
</reference>
<evidence type="ECO:0000256" key="4">
    <source>
        <dbReference type="ARBA" id="ARBA00022691"/>
    </source>
</evidence>
<dbReference type="SUPFAM" id="SSF102114">
    <property type="entry name" value="Radical SAM enzymes"/>
    <property type="match status" value="1"/>
</dbReference>
<dbReference type="RefSeq" id="WP_194845316.1">
    <property type="nucleotide sequence ID" value="NZ_CP075585.1"/>
</dbReference>
<evidence type="ECO:0000256" key="2">
    <source>
        <dbReference type="ARBA" id="ARBA00022485"/>
    </source>
</evidence>
<dbReference type="PROSITE" id="PS51449">
    <property type="entry name" value="MTTASE_N"/>
    <property type="match status" value="1"/>
</dbReference>
<dbReference type="GO" id="GO:0035597">
    <property type="term" value="F:tRNA-2-methylthio-N(6)-dimethylallyladenosine(37) synthase activity"/>
    <property type="evidence" value="ECO:0007669"/>
    <property type="project" value="UniProtKB-EC"/>
</dbReference>
<evidence type="ECO:0000259" key="10">
    <source>
        <dbReference type="PROSITE" id="PS50926"/>
    </source>
</evidence>
<evidence type="ECO:0000256" key="1">
    <source>
        <dbReference type="ARBA" id="ARBA00003234"/>
    </source>
</evidence>
<feature type="domain" description="TRAM" evidence="10">
    <location>
        <begin position="378"/>
        <end position="439"/>
    </location>
</feature>
<evidence type="ECO:0000256" key="3">
    <source>
        <dbReference type="ARBA" id="ARBA00022679"/>
    </source>
</evidence>
<feature type="binding site" evidence="9">
    <location>
        <position position="52"/>
    </location>
    <ligand>
        <name>[4Fe-4S] cluster</name>
        <dbReference type="ChEBI" id="CHEBI:49883"/>
        <label>1</label>
    </ligand>
</feature>
<protein>
    <recommendedName>
        <fullName evidence="8 9">tRNA-2-methylthio-N(6)-dimethylallyladenosine synthase</fullName>
        <ecNumber evidence="8 9">2.8.4.3</ecNumber>
    </recommendedName>
    <alternativeName>
        <fullName evidence="9">(Dimethylallyl)adenosine tRNA methylthiotransferase MiaB</fullName>
    </alternativeName>
    <alternativeName>
        <fullName evidence="9">tRNA-i(6)A37 methylthiotransferase</fullName>
    </alternativeName>
</protein>
<keyword evidence="7 9" id="KW-0411">Iron-sulfur</keyword>
<dbReference type="InterPro" id="IPR013848">
    <property type="entry name" value="Methylthiotransferase_N"/>
</dbReference>
<feature type="binding site" evidence="9">
    <location>
        <position position="162"/>
    </location>
    <ligand>
        <name>[4Fe-4S] cluster</name>
        <dbReference type="ChEBI" id="CHEBI:49883"/>
        <label>2</label>
        <note>4Fe-4S-S-AdoMet</note>
    </ligand>
</feature>
<dbReference type="InterPro" id="IPR005839">
    <property type="entry name" value="Methylthiotransferase"/>
</dbReference>